<dbReference type="InterPro" id="IPR004929">
    <property type="entry name" value="I-spanin"/>
</dbReference>
<keyword evidence="3" id="KW-1185">Reference proteome</keyword>
<protein>
    <submittedName>
        <fullName evidence="2">Prophage endopeptidase</fullName>
    </submittedName>
</protein>
<dbReference type="EMBL" id="QRAP01000005">
    <property type="protein sequence ID" value="RDK90930.1"/>
    <property type="molecule type" value="Genomic_DNA"/>
</dbReference>
<accession>A0A370QQ84</accession>
<dbReference type="Proteomes" id="UP000254848">
    <property type="component" value="Unassembled WGS sequence"/>
</dbReference>
<comment type="caution">
    <text evidence="2">The sequence shown here is derived from an EMBL/GenBank/DDBJ whole genome shotgun (WGS) entry which is preliminary data.</text>
</comment>
<dbReference type="HAMAP" id="MF_04137">
    <property type="entry name" value="I_SPANIN_LAMBDA"/>
    <property type="match status" value="1"/>
</dbReference>
<evidence type="ECO:0000313" key="3">
    <source>
        <dbReference type="Proteomes" id="UP000254848"/>
    </source>
</evidence>
<dbReference type="AlphaFoldDB" id="A0A370QQ84"/>
<feature type="coiled-coil region" evidence="1">
    <location>
        <begin position="25"/>
        <end position="52"/>
    </location>
</feature>
<keyword evidence="1" id="KW-0175">Coiled coil</keyword>
<reference evidence="2 3" key="1">
    <citation type="submission" date="2018-07" db="EMBL/GenBank/DDBJ databases">
        <title>Genomic Encyclopedia of Type Strains, Phase IV (KMG-IV): sequencing the most valuable type-strain genomes for metagenomic binning, comparative biology and taxonomic classification.</title>
        <authorList>
            <person name="Goeker M."/>
        </authorList>
    </citation>
    <scope>NUCLEOTIDE SEQUENCE [LARGE SCALE GENOMIC DNA]</scope>
    <source>
        <strain evidence="2 3">DSM 103736</strain>
    </source>
</reference>
<sequence length="157" mass="17222">MSGLTWKMAAGATLMLGLVVLGSSLNHYRKLNDAAQREITTLKSELDNAYAALQTQQALQNKLRELDARYTGELADAKTTIESLERDVLAGKRRLQLNAACVQRPMPAGAAAAGVADDGSPRLNDAAQRDYFTLRERIDAATIQIKGLQEYIRTQCR</sequence>
<dbReference type="OrthoDB" id="6877134at2"/>
<dbReference type="Pfam" id="PF03245">
    <property type="entry name" value="Phage_lysis"/>
    <property type="match status" value="1"/>
</dbReference>
<dbReference type="GO" id="GO:0044659">
    <property type="term" value="P:viral release from host cell by cytolysis"/>
    <property type="evidence" value="ECO:0007669"/>
    <property type="project" value="InterPro"/>
</dbReference>
<gene>
    <name evidence="2" type="ORF">C8D90_105213</name>
</gene>
<evidence type="ECO:0000313" key="2">
    <source>
        <dbReference type="EMBL" id="RDK90930.1"/>
    </source>
</evidence>
<dbReference type="RefSeq" id="WP_115458749.1">
    <property type="nucleotide sequence ID" value="NZ_QRAP01000005.1"/>
</dbReference>
<organism evidence="2 3">
    <name type="scientific">Enterobacillus tribolii</name>
    <dbReference type="NCBI Taxonomy" id="1487935"/>
    <lineage>
        <taxon>Bacteria</taxon>
        <taxon>Pseudomonadati</taxon>
        <taxon>Pseudomonadota</taxon>
        <taxon>Gammaproteobacteria</taxon>
        <taxon>Enterobacterales</taxon>
        <taxon>Hafniaceae</taxon>
        <taxon>Enterobacillus</taxon>
    </lineage>
</organism>
<evidence type="ECO:0000256" key="1">
    <source>
        <dbReference type="SAM" id="Coils"/>
    </source>
</evidence>
<name>A0A370QQ84_9GAMM</name>
<proteinExistence type="inferred from homology"/>